<organism evidence="1">
    <name type="scientific">bioreactor metagenome</name>
    <dbReference type="NCBI Taxonomy" id="1076179"/>
    <lineage>
        <taxon>unclassified sequences</taxon>
        <taxon>metagenomes</taxon>
        <taxon>ecological metagenomes</taxon>
    </lineage>
</organism>
<dbReference type="AlphaFoldDB" id="A0A644XFW2"/>
<comment type="caution">
    <text evidence="1">The sequence shown here is derived from an EMBL/GenBank/DDBJ whole genome shotgun (WGS) entry which is preliminary data.</text>
</comment>
<name>A0A644XFW2_9ZZZZ</name>
<dbReference type="EMBL" id="VSSQ01002388">
    <property type="protein sequence ID" value="MPM15112.1"/>
    <property type="molecule type" value="Genomic_DNA"/>
</dbReference>
<gene>
    <name evidence="1" type="ORF">SDC9_61478</name>
</gene>
<reference evidence="1" key="1">
    <citation type="submission" date="2019-08" db="EMBL/GenBank/DDBJ databases">
        <authorList>
            <person name="Kucharzyk K."/>
            <person name="Murdoch R.W."/>
            <person name="Higgins S."/>
            <person name="Loffler F."/>
        </authorList>
    </citation>
    <scope>NUCLEOTIDE SEQUENCE</scope>
</reference>
<sequence>MIGISELLCHLPTDTLCRAVRFNMSRFFFQLFQFFQKHIEIEVRNFGLVLHIVQVVVTVELSSKKPDAFKSDVVHEQKIIG</sequence>
<protein>
    <submittedName>
        <fullName evidence="1">Uncharacterized protein</fullName>
    </submittedName>
</protein>
<evidence type="ECO:0000313" key="1">
    <source>
        <dbReference type="EMBL" id="MPM15112.1"/>
    </source>
</evidence>
<proteinExistence type="predicted"/>
<accession>A0A644XFW2</accession>